<reference evidence="1" key="1">
    <citation type="submission" date="2020-08" db="EMBL/GenBank/DDBJ databases">
        <title>Multicomponent nature underlies the extraordinary mechanical properties of spider dragline silk.</title>
        <authorList>
            <person name="Kono N."/>
            <person name="Nakamura H."/>
            <person name="Mori M."/>
            <person name="Yoshida Y."/>
            <person name="Ohtoshi R."/>
            <person name="Malay A.D."/>
            <person name="Moran D.A.P."/>
            <person name="Tomita M."/>
            <person name="Numata K."/>
            <person name="Arakawa K."/>
        </authorList>
    </citation>
    <scope>NUCLEOTIDE SEQUENCE</scope>
</reference>
<accession>A0A8X7BQW4</accession>
<dbReference type="GO" id="GO:0003676">
    <property type="term" value="F:nucleic acid binding"/>
    <property type="evidence" value="ECO:0007669"/>
    <property type="project" value="InterPro"/>
</dbReference>
<evidence type="ECO:0000313" key="1">
    <source>
        <dbReference type="EMBL" id="GFY39302.1"/>
    </source>
</evidence>
<dbReference type="InterPro" id="IPR036397">
    <property type="entry name" value="RNaseH_sf"/>
</dbReference>
<dbReference type="Gene3D" id="3.30.420.10">
    <property type="entry name" value="Ribonuclease H-like superfamily/Ribonuclease H"/>
    <property type="match status" value="1"/>
</dbReference>
<proteinExistence type="predicted"/>
<keyword evidence="2" id="KW-1185">Reference proteome</keyword>
<comment type="caution">
    <text evidence="1">The sequence shown here is derived from an EMBL/GenBank/DDBJ whole genome shotgun (WGS) entry which is preliminary data.</text>
</comment>
<dbReference type="AlphaFoldDB" id="A0A8X7BQW4"/>
<protein>
    <submittedName>
        <fullName evidence="1">Histone-lysine N-methyltransferase SETMAR</fullName>
    </submittedName>
</protein>
<name>A0A8X7BQW4_9ARAC</name>
<organism evidence="1 2">
    <name type="scientific">Trichonephila inaurata madagascariensis</name>
    <dbReference type="NCBI Taxonomy" id="2747483"/>
    <lineage>
        <taxon>Eukaryota</taxon>
        <taxon>Metazoa</taxon>
        <taxon>Ecdysozoa</taxon>
        <taxon>Arthropoda</taxon>
        <taxon>Chelicerata</taxon>
        <taxon>Arachnida</taxon>
        <taxon>Araneae</taxon>
        <taxon>Araneomorphae</taxon>
        <taxon>Entelegynae</taxon>
        <taxon>Araneoidea</taxon>
        <taxon>Nephilidae</taxon>
        <taxon>Trichonephila</taxon>
        <taxon>Trichonephila inaurata</taxon>
    </lineage>
</organism>
<evidence type="ECO:0000313" key="2">
    <source>
        <dbReference type="Proteomes" id="UP000886998"/>
    </source>
</evidence>
<dbReference type="Proteomes" id="UP000886998">
    <property type="component" value="Unassembled WGS sequence"/>
</dbReference>
<dbReference type="OrthoDB" id="6513831at2759"/>
<sequence length="139" mass="15584">MENHGAFSGPAIGDQILCKACRTVKETHKMNKEVYGDAALGKSEFVPPRQAVNPDLYVEVLTKHIVRVRLANANNWRVHHNNVPSPTDFRVVEYLAQNNVTTMPHPPYSPNLAPPVFLLFPRIKSMLKGEHHGLLEAVK</sequence>
<gene>
    <name evidence="1" type="primary">NCL1_49584</name>
    <name evidence="1" type="ORF">TNIN_208011</name>
</gene>
<dbReference type="EMBL" id="BMAV01001306">
    <property type="protein sequence ID" value="GFY39302.1"/>
    <property type="molecule type" value="Genomic_DNA"/>
</dbReference>